<dbReference type="FunFam" id="3.30.1330.30:FF:000035">
    <property type="entry name" value="TrmH family RNA methyltransferase"/>
    <property type="match status" value="1"/>
</dbReference>
<evidence type="ECO:0000256" key="8">
    <source>
        <dbReference type="ARBA" id="ARBA00023128"/>
    </source>
</evidence>
<dbReference type="AlphaFoldDB" id="A0A6P8AV54"/>
<dbReference type="PANTHER" id="PTHR46103">
    <property type="entry name" value="RRNA METHYLTRANSFERASE 1, MITOCHONDRIAL"/>
    <property type="match status" value="1"/>
</dbReference>
<dbReference type="InterPro" id="IPR029026">
    <property type="entry name" value="tRNA_m1G_MTases_N"/>
</dbReference>
<feature type="region of interest" description="Disordered" evidence="10">
    <location>
        <begin position="30"/>
        <end position="118"/>
    </location>
</feature>
<keyword evidence="5" id="KW-0808">Transferase</keyword>
<dbReference type="NCBIfam" id="TIGR00186">
    <property type="entry name" value="rRNA_methyl_3"/>
    <property type="match status" value="1"/>
</dbReference>
<sequence>MMQSRLARASGLRTLGSISRCQWVQPLKTRQASSFSAIHDGLRRSEKARPQGFNKSSLTSGSLTKRSLGARGRHKDDDDKPSPTFKIRKGKKDISQPPKQKPMTRAARFNDPNSDFGKKSLVYQLNSGKLRHDMAALSEIKNGSRVSSGDIWDNLERASAEQSMGKGRISRTRKSDFGSEPQRRSWPFADTSTRASSRRSDNSSGFSRETLRPRRYDDLLRDPRRRRVAESRPADSWGGNQNRYDRERPRSDSRDHTKPERWSEESSEFRTDNYPRPSSYTSNKGYDDRLDSTVTSMPYTTAASQFLYGRSVVEETLRSSRRKLYHLYIYDGLNRSRNPNDVVIEKLAEKRGVKVTKLGEGHQRLMSKMSEGRPHNNFVLEASPVPQPPIEALGPLSGEASRPGFEVSLGHQTAEDLEINGSSNFVETEGGRHQPLVLLLDRILDPGNLGNILRTASFLGVSAVVISQRNSATLTPVALKAAAGASETLPLFACENPAGFLHNSKEAGWKVYAAVAPSRSRKESEQDVYDIEDLDPLATNPCLLVVGSEGDGLPTMIKTKSDHTVTIPNSSGAHTIDSLNVSVATGLLCGAFLRGVMKEKNPRQTSGNQKSDEMGFW</sequence>
<feature type="domain" description="RNA 2-O ribose methyltransferase substrate binding" evidence="11">
    <location>
        <begin position="306"/>
        <end position="388"/>
    </location>
</feature>
<dbReference type="GO" id="GO:0016435">
    <property type="term" value="F:rRNA (guanine) methyltransferase activity"/>
    <property type="evidence" value="ECO:0007669"/>
    <property type="project" value="TreeGrafter"/>
</dbReference>
<keyword evidence="12" id="KW-1185">Reference proteome</keyword>
<comment type="subcellular location">
    <subcellularLocation>
        <location evidence="1">Mitochondrion</location>
    </subcellularLocation>
</comment>
<dbReference type="Pfam" id="PF08032">
    <property type="entry name" value="SpoU_sub_bind"/>
    <property type="match status" value="1"/>
</dbReference>
<evidence type="ECO:0000313" key="13">
    <source>
        <dbReference type="RefSeq" id="XP_030978734.1"/>
    </source>
</evidence>
<dbReference type="CDD" id="cd18105">
    <property type="entry name" value="SpoU-like_MRM1"/>
    <property type="match status" value="1"/>
</dbReference>
<feature type="compositionally biased region" description="Polar residues" evidence="10">
    <location>
        <begin position="53"/>
        <end position="65"/>
    </location>
</feature>
<evidence type="ECO:0000259" key="11">
    <source>
        <dbReference type="SMART" id="SM00967"/>
    </source>
</evidence>
<dbReference type="PANTHER" id="PTHR46103:SF1">
    <property type="entry name" value="RRNA METHYLTRANSFERASE 1, MITOCHONDRIAL"/>
    <property type="match status" value="1"/>
</dbReference>
<keyword evidence="4" id="KW-0489">Methyltransferase</keyword>
<evidence type="ECO:0000256" key="4">
    <source>
        <dbReference type="ARBA" id="ARBA00022603"/>
    </source>
</evidence>
<dbReference type="Pfam" id="PF00588">
    <property type="entry name" value="SpoU_methylase"/>
    <property type="match status" value="1"/>
</dbReference>
<reference evidence="13" key="3">
    <citation type="submission" date="2025-08" db="UniProtKB">
        <authorList>
            <consortium name="RefSeq"/>
        </authorList>
    </citation>
    <scope>IDENTIFICATION</scope>
    <source>
        <strain evidence="13">NI907</strain>
    </source>
</reference>
<dbReference type="InterPro" id="IPR001537">
    <property type="entry name" value="SpoU_MeTrfase"/>
</dbReference>
<protein>
    <recommendedName>
        <fullName evidence="9">rRNA methyltransferase 1, mitochondrial</fullName>
    </recommendedName>
</protein>
<dbReference type="RefSeq" id="XP_030978734.1">
    <property type="nucleotide sequence ID" value="XM_031128589.1"/>
</dbReference>
<dbReference type="InterPro" id="IPR004441">
    <property type="entry name" value="rRNA_MeTrfase_TrmH"/>
</dbReference>
<reference evidence="13" key="2">
    <citation type="submission" date="2019-10" db="EMBL/GenBank/DDBJ databases">
        <authorList>
            <consortium name="NCBI Genome Project"/>
        </authorList>
    </citation>
    <scope>NUCLEOTIDE SEQUENCE</scope>
    <source>
        <strain evidence="13">NI907</strain>
    </source>
</reference>
<feature type="compositionally biased region" description="Basic and acidic residues" evidence="10">
    <location>
        <begin position="209"/>
        <end position="233"/>
    </location>
</feature>
<evidence type="ECO:0000256" key="7">
    <source>
        <dbReference type="ARBA" id="ARBA00022946"/>
    </source>
</evidence>
<feature type="region of interest" description="Disordered" evidence="10">
    <location>
        <begin position="158"/>
        <end position="288"/>
    </location>
</feature>
<dbReference type="KEGG" id="pgri:PgNI_08593"/>
<evidence type="ECO:0000256" key="9">
    <source>
        <dbReference type="ARBA" id="ARBA00034881"/>
    </source>
</evidence>
<dbReference type="InterPro" id="IPR013123">
    <property type="entry name" value="SpoU_subst-bd"/>
</dbReference>
<gene>
    <name evidence="13" type="ORF">PgNI_08593</name>
</gene>
<feature type="compositionally biased region" description="Basic and acidic residues" evidence="10">
    <location>
        <begin position="173"/>
        <end position="183"/>
    </location>
</feature>
<dbReference type="GeneID" id="41963497"/>
<reference evidence="12 13" key="1">
    <citation type="journal article" date="2019" name="Mol. Biol. Evol.">
        <title>Blast fungal genomes show frequent chromosomal changes, gene gains and losses, and effector gene turnover.</title>
        <authorList>
            <person name="Gomez Luciano L.B."/>
            <person name="Jason Tsai I."/>
            <person name="Chuma I."/>
            <person name="Tosa Y."/>
            <person name="Chen Y.H."/>
            <person name="Li J.Y."/>
            <person name="Li M.Y."/>
            <person name="Jade Lu M.Y."/>
            <person name="Nakayashiki H."/>
            <person name="Li W.H."/>
        </authorList>
    </citation>
    <scope>NUCLEOTIDE SEQUENCE [LARGE SCALE GENOMIC DNA]</scope>
    <source>
        <strain evidence="12 13">NI907</strain>
    </source>
</reference>
<dbReference type="SMART" id="SM00967">
    <property type="entry name" value="SpoU_sub_bind"/>
    <property type="match status" value="1"/>
</dbReference>
<proteinExistence type="inferred from homology"/>
<keyword evidence="7" id="KW-0809">Transit peptide</keyword>
<dbReference type="SUPFAM" id="SSF75217">
    <property type="entry name" value="alpha/beta knot"/>
    <property type="match status" value="1"/>
</dbReference>
<dbReference type="SUPFAM" id="SSF55315">
    <property type="entry name" value="L30e-like"/>
    <property type="match status" value="1"/>
</dbReference>
<evidence type="ECO:0000256" key="1">
    <source>
        <dbReference type="ARBA" id="ARBA00004173"/>
    </source>
</evidence>
<dbReference type="GO" id="GO:0005739">
    <property type="term" value="C:mitochondrion"/>
    <property type="evidence" value="ECO:0007669"/>
    <property type="project" value="UniProtKB-SubCell"/>
</dbReference>
<name>A0A6P8AV54_PYRGI</name>
<keyword evidence="6" id="KW-0949">S-adenosyl-L-methionine</keyword>
<evidence type="ECO:0000256" key="2">
    <source>
        <dbReference type="ARBA" id="ARBA00007228"/>
    </source>
</evidence>
<dbReference type="Proteomes" id="UP000515153">
    <property type="component" value="Chromosome V"/>
</dbReference>
<evidence type="ECO:0000256" key="3">
    <source>
        <dbReference type="ARBA" id="ARBA00022552"/>
    </source>
</evidence>
<dbReference type="InterPro" id="IPR029064">
    <property type="entry name" value="Ribosomal_eL30-like_sf"/>
</dbReference>
<evidence type="ECO:0000256" key="6">
    <source>
        <dbReference type="ARBA" id="ARBA00022691"/>
    </source>
</evidence>
<dbReference type="InterPro" id="IPR047261">
    <property type="entry name" value="MRM1_MeTrfase_dom"/>
</dbReference>
<accession>A0A6P8AV54</accession>
<organism evidence="12 13">
    <name type="scientific">Pyricularia grisea</name>
    <name type="common">Crabgrass-specific blast fungus</name>
    <name type="synonym">Magnaporthe grisea</name>
    <dbReference type="NCBI Taxonomy" id="148305"/>
    <lineage>
        <taxon>Eukaryota</taxon>
        <taxon>Fungi</taxon>
        <taxon>Dikarya</taxon>
        <taxon>Ascomycota</taxon>
        <taxon>Pezizomycotina</taxon>
        <taxon>Sordariomycetes</taxon>
        <taxon>Sordariomycetidae</taxon>
        <taxon>Magnaporthales</taxon>
        <taxon>Pyriculariaceae</taxon>
        <taxon>Pyricularia</taxon>
    </lineage>
</organism>
<dbReference type="Gene3D" id="3.40.1280.10">
    <property type="match status" value="1"/>
</dbReference>
<feature type="compositionally biased region" description="Basic and acidic residues" evidence="10">
    <location>
        <begin position="243"/>
        <end position="273"/>
    </location>
</feature>
<dbReference type="Gene3D" id="3.30.1330.30">
    <property type="match status" value="1"/>
</dbReference>
<evidence type="ECO:0000256" key="5">
    <source>
        <dbReference type="ARBA" id="ARBA00022679"/>
    </source>
</evidence>
<comment type="similarity">
    <text evidence="2">Belongs to the class IV-like SAM-binding methyltransferase superfamily. RNA methyltransferase TrmH family.</text>
</comment>
<dbReference type="GO" id="GO:0003723">
    <property type="term" value="F:RNA binding"/>
    <property type="evidence" value="ECO:0007669"/>
    <property type="project" value="InterPro"/>
</dbReference>
<feature type="compositionally biased region" description="Basic and acidic residues" evidence="10">
    <location>
        <begin position="40"/>
        <end position="49"/>
    </location>
</feature>
<keyword evidence="8" id="KW-0496">Mitochondrion</keyword>
<keyword evidence="3" id="KW-0698">rRNA processing</keyword>
<evidence type="ECO:0000313" key="12">
    <source>
        <dbReference type="Proteomes" id="UP000515153"/>
    </source>
</evidence>
<dbReference type="InterPro" id="IPR047182">
    <property type="entry name" value="MRM1"/>
</dbReference>
<dbReference type="InterPro" id="IPR029028">
    <property type="entry name" value="Alpha/beta_knot_MTases"/>
</dbReference>
<evidence type="ECO:0000256" key="10">
    <source>
        <dbReference type="SAM" id="MobiDB-lite"/>
    </source>
</evidence>